<dbReference type="PROSITE" id="PS50013">
    <property type="entry name" value="CHROMO_2"/>
    <property type="match status" value="1"/>
</dbReference>
<dbReference type="SMART" id="SM00298">
    <property type="entry name" value="CHROMO"/>
    <property type="match status" value="1"/>
</dbReference>
<evidence type="ECO:0000313" key="6">
    <source>
        <dbReference type="Proteomes" id="UP000830375"/>
    </source>
</evidence>
<dbReference type="SUPFAM" id="SSF53098">
    <property type="entry name" value="Ribonuclease H-like"/>
    <property type="match status" value="1"/>
</dbReference>
<feature type="compositionally biased region" description="Low complexity" evidence="2">
    <location>
        <begin position="783"/>
        <end position="798"/>
    </location>
</feature>
<comment type="caution">
    <text evidence="5">The sequence shown here is derived from an EMBL/GenBank/DDBJ whole genome shotgun (WGS) entry which is preliminary data.</text>
</comment>
<dbReference type="SUPFAM" id="SSF54160">
    <property type="entry name" value="Chromo domain-like"/>
    <property type="match status" value="1"/>
</dbReference>
<feature type="domain" description="Chromo" evidence="3">
    <location>
        <begin position="694"/>
        <end position="752"/>
    </location>
</feature>
<dbReference type="InterPro" id="IPR012337">
    <property type="entry name" value="RNaseH-like_sf"/>
</dbReference>
<accession>A0ABQ8L824</accession>
<name>A0ABQ8L824_LABRO</name>
<dbReference type="PANTHER" id="PTHR37984:SF15">
    <property type="entry name" value="INTEGRASE CATALYTIC DOMAIN-CONTAINING PROTEIN"/>
    <property type="match status" value="1"/>
</dbReference>
<dbReference type="InterPro" id="IPR023780">
    <property type="entry name" value="Chromo_domain"/>
</dbReference>
<dbReference type="Gene3D" id="2.40.50.40">
    <property type="match status" value="1"/>
</dbReference>
<feature type="region of interest" description="Disordered" evidence="2">
    <location>
        <begin position="270"/>
        <end position="321"/>
    </location>
</feature>
<dbReference type="InterPro" id="IPR000953">
    <property type="entry name" value="Chromo/chromo_shadow_dom"/>
</dbReference>
<dbReference type="InterPro" id="IPR001584">
    <property type="entry name" value="Integrase_cat-core"/>
</dbReference>
<dbReference type="PANTHER" id="PTHR37984">
    <property type="entry name" value="PROTEIN CBG26694"/>
    <property type="match status" value="1"/>
</dbReference>
<dbReference type="PROSITE" id="PS50994">
    <property type="entry name" value="INTEGRASE"/>
    <property type="match status" value="1"/>
</dbReference>
<dbReference type="InterPro" id="IPR016197">
    <property type="entry name" value="Chromo-like_dom_sf"/>
</dbReference>
<protein>
    <submittedName>
        <fullName evidence="5">Transposon Tf2-6 polyprotein</fullName>
    </submittedName>
</protein>
<evidence type="ECO:0000259" key="3">
    <source>
        <dbReference type="PROSITE" id="PS50013"/>
    </source>
</evidence>
<dbReference type="InterPro" id="IPR036397">
    <property type="entry name" value="RNaseH_sf"/>
</dbReference>
<proteinExistence type="predicted"/>
<feature type="region of interest" description="Disordered" evidence="2">
    <location>
        <begin position="743"/>
        <end position="798"/>
    </location>
</feature>
<feature type="compositionally biased region" description="Polar residues" evidence="2">
    <location>
        <begin position="310"/>
        <end position="321"/>
    </location>
</feature>
<reference evidence="5 6" key="1">
    <citation type="submission" date="2022-01" db="EMBL/GenBank/DDBJ databases">
        <title>A high-quality chromosome-level genome assembly of rohu carp, Labeo rohita.</title>
        <authorList>
            <person name="Arick M.A. II"/>
            <person name="Hsu C.-Y."/>
            <person name="Magbanua Z."/>
            <person name="Pechanova O."/>
            <person name="Grover C."/>
            <person name="Miller E."/>
            <person name="Thrash A."/>
            <person name="Ezzel L."/>
            <person name="Alam S."/>
            <person name="Benzie J."/>
            <person name="Hamilton M."/>
            <person name="Karsi A."/>
            <person name="Lawrence M.L."/>
            <person name="Peterson D.G."/>
        </authorList>
    </citation>
    <scope>NUCLEOTIDE SEQUENCE [LARGE SCALE GENOMIC DNA]</scope>
    <source>
        <strain evidence="6">BAU-BD-2019</strain>
        <tissue evidence="5">Blood</tissue>
    </source>
</reference>
<dbReference type="Proteomes" id="UP000830375">
    <property type="component" value="Unassembled WGS sequence"/>
</dbReference>
<dbReference type="EMBL" id="JACTAM010000785">
    <property type="protein sequence ID" value="KAI2646863.1"/>
    <property type="molecule type" value="Genomic_DNA"/>
</dbReference>
<dbReference type="InterPro" id="IPR050951">
    <property type="entry name" value="Retrovirus_Pol_polyprotein"/>
</dbReference>
<dbReference type="Pfam" id="PF00385">
    <property type="entry name" value="Chromo"/>
    <property type="match status" value="1"/>
</dbReference>
<organism evidence="5 6">
    <name type="scientific">Labeo rohita</name>
    <name type="common">Indian major carp</name>
    <name type="synonym">Cyprinus rohita</name>
    <dbReference type="NCBI Taxonomy" id="84645"/>
    <lineage>
        <taxon>Eukaryota</taxon>
        <taxon>Metazoa</taxon>
        <taxon>Chordata</taxon>
        <taxon>Craniata</taxon>
        <taxon>Vertebrata</taxon>
        <taxon>Euteleostomi</taxon>
        <taxon>Actinopterygii</taxon>
        <taxon>Neopterygii</taxon>
        <taxon>Teleostei</taxon>
        <taxon>Ostariophysi</taxon>
        <taxon>Cypriniformes</taxon>
        <taxon>Cyprinidae</taxon>
        <taxon>Labeoninae</taxon>
        <taxon>Labeonini</taxon>
        <taxon>Labeo</taxon>
    </lineage>
</organism>
<keyword evidence="6" id="KW-1185">Reference proteome</keyword>
<feature type="compositionally biased region" description="Basic residues" evidence="2">
    <location>
        <begin position="750"/>
        <end position="760"/>
    </location>
</feature>
<evidence type="ECO:0000256" key="1">
    <source>
        <dbReference type="ARBA" id="ARBA00004123"/>
    </source>
</evidence>
<feature type="domain" description="Integrase catalytic" evidence="4">
    <location>
        <begin position="417"/>
        <end position="537"/>
    </location>
</feature>
<gene>
    <name evidence="5" type="ORF">H4Q32_023818</name>
</gene>
<comment type="subcellular location">
    <subcellularLocation>
        <location evidence="1">Nucleus</location>
    </subcellularLocation>
</comment>
<dbReference type="Pfam" id="PF24626">
    <property type="entry name" value="SH3_Tf2-1"/>
    <property type="match status" value="1"/>
</dbReference>
<evidence type="ECO:0000313" key="5">
    <source>
        <dbReference type="EMBL" id="KAI2646863.1"/>
    </source>
</evidence>
<dbReference type="InterPro" id="IPR056924">
    <property type="entry name" value="SH3_Tf2-1"/>
</dbReference>
<sequence>MSTESPPATDQLMELVNAFKAALKPTPTPPSASPMAMPITFVGEAAECSGFLFQVSLYIQMQPHQFSSESAKVAFLISLLTGAYRQGLNPEICAAVALYDDSIGLETFLQRTTRVSQRLAACQPHITTPQKKPSHHGIVYIAVNLVITSVTAQFDPHAQWVLRELHRTGMFKPTTAFMSTSSPRICSKDYSGKLGRGRIHHSSPYITVQVGFFHSERMRFLVLEDSTVSIILGRPWLQQHCPNLRWDPCDVENGELLAIKLATLARRSKASIHHHRSQEPAVPQGSLASQPKTGPLASLPDTLPKPLLIQNPSHPPTSLSALSSGIWTRTFSEPPSRSQHRWNAQKVRSMCPSPNGRTFWAQLTGLRALDTQAAGPSRFYNLVIGGPVCTGIPSGTSKAAQSVPSLTHPINSPQESWFHYPSWFHLGIDFITDLPDSEGNTCVLVIVDRFSKACKLIPLRGLPTAVETAELLFNQVFRHFGLPEIVSDRGPQFTSRVWKAFFKLIGVSVNLSSGYHPQTNGQTERKIQELGRYLRAYCQDDQHSRSSAYSDTSLHCSPGWRNPLMYQLSTTGCERVWDSAHHHLQRAVRGHKSFADARRRAAPNYQPGDLVWLSIRDLRLRLPCRKLSPRYIGSFRILRQINDVTFQLQLPPRYRIHPTFHVSLLKPFSPSATETLGAEAEPPPPEVLDQPSVFTVHEILDSRRRRSRLEYLVDWEGYGPEERSWVNRDDVLDPLLLLEFHHSHPNRPAPHSRGRPRLHVRASGAAPGGGGNVRHSPQPPPSTTSLTAPPTHSASPEF</sequence>
<evidence type="ECO:0000259" key="4">
    <source>
        <dbReference type="PROSITE" id="PS50994"/>
    </source>
</evidence>
<dbReference type="Gene3D" id="3.30.420.10">
    <property type="entry name" value="Ribonuclease H-like superfamily/Ribonuclease H"/>
    <property type="match status" value="1"/>
</dbReference>
<evidence type="ECO:0000256" key="2">
    <source>
        <dbReference type="SAM" id="MobiDB-lite"/>
    </source>
</evidence>
<dbReference type="Pfam" id="PF00665">
    <property type="entry name" value="rve"/>
    <property type="match status" value="1"/>
</dbReference>